<comment type="caution">
    <text evidence="1">The sequence shown here is derived from an EMBL/GenBank/DDBJ whole genome shotgun (WGS) entry which is preliminary data.</text>
</comment>
<dbReference type="EMBL" id="JAGTTN010000010">
    <property type="protein sequence ID" value="MCC2034164.1"/>
    <property type="molecule type" value="Genomic_DNA"/>
</dbReference>
<dbReference type="RefSeq" id="WP_229386161.1">
    <property type="nucleotide sequence ID" value="NZ_JAGTTN010000010.1"/>
</dbReference>
<sequence length="100" mass="11392">MLRAIDPDEPRPTSAYRVPWRIDQVYERHPLIINVGPAAVDFVRVFVDLGRRSTTEEWGQMLPGDTAEVCLCDADPAGGLVTIAWFRPEDGVEYLWRFAM</sequence>
<proteinExistence type="predicted"/>
<gene>
    <name evidence="1" type="ORF">KEC57_18425</name>
</gene>
<accession>A0A9X1LXW5</accession>
<keyword evidence="2" id="KW-1185">Reference proteome</keyword>
<reference evidence="1" key="1">
    <citation type="submission" date="2021-04" db="EMBL/GenBank/DDBJ databases">
        <title>Microbacterium tenobrionis sp. nov. and Microbacterium allomyrinae sp. nov., isolated from larvae of Tenobrio molitor and Allomyrina dichotoma, respectively.</title>
        <authorList>
            <person name="Lee S.D."/>
        </authorList>
    </citation>
    <scope>NUCLEOTIDE SEQUENCE</scope>
    <source>
        <strain evidence="1">BWT-G7</strain>
    </source>
</reference>
<dbReference type="AlphaFoldDB" id="A0A9X1LXW5"/>
<dbReference type="Proteomes" id="UP001139354">
    <property type="component" value="Unassembled WGS sequence"/>
</dbReference>
<evidence type="ECO:0000313" key="2">
    <source>
        <dbReference type="Proteomes" id="UP001139354"/>
    </source>
</evidence>
<name>A0A9X1LXW5_9MICO</name>
<evidence type="ECO:0000313" key="1">
    <source>
        <dbReference type="EMBL" id="MCC2034164.1"/>
    </source>
</evidence>
<organism evidence="1 2">
    <name type="scientific">Microbacterium allomyrinae</name>
    <dbReference type="NCBI Taxonomy" id="2830666"/>
    <lineage>
        <taxon>Bacteria</taxon>
        <taxon>Bacillati</taxon>
        <taxon>Actinomycetota</taxon>
        <taxon>Actinomycetes</taxon>
        <taxon>Micrococcales</taxon>
        <taxon>Microbacteriaceae</taxon>
        <taxon>Microbacterium</taxon>
    </lineage>
</organism>
<protein>
    <submittedName>
        <fullName evidence="1">Uncharacterized protein</fullName>
    </submittedName>
</protein>